<keyword evidence="4" id="KW-1185">Reference proteome</keyword>
<feature type="transmembrane region" description="Helical" evidence="2">
    <location>
        <begin position="236"/>
        <end position="258"/>
    </location>
</feature>
<evidence type="ECO:0000256" key="1">
    <source>
        <dbReference type="SAM" id="MobiDB-lite"/>
    </source>
</evidence>
<keyword evidence="2" id="KW-0472">Membrane</keyword>
<dbReference type="EMBL" id="LAEV01001031">
    <property type="protein sequence ID" value="KKA29025.1"/>
    <property type="molecule type" value="Genomic_DNA"/>
</dbReference>
<dbReference type="AlphaFoldDB" id="A0A0F4ZFM6"/>
<reference evidence="3 4" key="1">
    <citation type="submission" date="2015-03" db="EMBL/GenBank/DDBJ databases">
        <authorList>
            <person name="Radwan O."/>
            <person name="Al-Naeli F.A."/>
            <person name="Rendon G.A."/>
            <person name="Fields C."/>
        </authorList>
    </citation>
    <scope>NUCLEOTIDE SEQUENCE [LARGE SCALE GENOMIC DNA]</scope>
    <source>
        <strain evidence="3">CR-DP1</strain>
    </source>
</reference>
<evidence type="ECO:0000313" key="3">
    <source>
        <dbReference type="EMBL" id="KKA29025.1"/>
    </source>
</evidence>
<proteinExistence type="predicted"/>
<dbReference type="InterPro" id="IPR038872">
    <property type="entry name" value="Put_GTT3"/>
</dbReference>
<sequence length="340" mass="36029">MSVNAWLHSQRKGELAELASDLGMKNYESLKKVDLETRIESFVLNNEASLVNNPRLANFWTSRARATGSPIKRESGPGSATASVAGDVKTPTSAVVRRRGTRSMEEPESTSSSPTTVLAAVRNPGSRALALASAHLRMPSTPVAVQDVVDRSIALVNDGVAAVQDSKLADATLNTRSALSTVSSIVASVVAFEAYFLRPAVLPDALWFTIPASDALQTPAVPIVLPNLKAALTCAFWGPVLSWLAVSMLAPLVLAFFFNLSSSSASSKRLRSKYAFDPLAFAIAKAVLSYVVFAQGATFNVMNPLAIDRINAVVYGGWQGMLVGAGIIGLSAFYEAILAK</sequence>
<dbReference type="Proteomes" id="UP000033483">
    <property type="component" value="Unassembled WGS sequence"/>
</dbReference>
<accession>A0A0F4ZFM6</accession>
<protein>
    <submittedName>
        <fullName evidence="3">Uncharacterized protein</fullName>
    </submittedName>
</protein>
<evidence type="ECO:0000256" key="2">
    <source>
        <dbReference type="SAM" id="Phobius"/>
    </source>
</evidence>
<dbReference type="OrthoDB" id="4034134at2759"/>
<dbReference type="PANTHER" id="PTHR41807">
    <property type="entry name" value="GLUTATHIONE TRANSFERASE 3"/>
    <property type="match status" value="1"/>
</dbReference>
<feature type="transmembrane region" description="Helical" evidence="2">
    <location>
        <begin position="279"/>
        <end position="298"/>
    </location>
</feature>
<evidence type="ECO:0000313" key="4">
    <source>
        <dbReference type="Proteomes" id="UP000033483"/>
    </source>
</evidence>
<feature type="transmembrane region" description="Helical" evidence="2">
    <location>
        <begin position="318"/>
        <end position="338"/>
    </location>
</feature>
<dbReference type="GO" id="GO:0016020">
    <property type="term" value="C:membrane"/>
    <property type="evidence" value="ECO:0007669"/>
    <property type="project" value="TreeGrafter"/>
</dbReference>
<keyword evidence="2" id="KW-0812">Transmembrane</keyword>
<gene>
    <name evidence="3" type="ORF">TD95_004047</name>
</gene>
<dbReference type="PANTHER" id="PTHR41807:SF1">
    <property type="entry name" value="GLUTATHIONE TRANSFERASE 3"/>
    <property type="match status" value="1"/>
</dbReference>
<name>A0A0F4ZFM6_9PEZI</name>
<keyword evidence="2" id="KW-1133">Transmembrane helix</keyword>
<comment type="caution">
    <text evidence="3">The sequence shown here is derived from an EMBL/GenBank/DDBJ whole genome shotgun (WGS) entry which is preliminary data.</text>
</comment>
<feature type="region of interest" description="Disordered" evidence="1">
    <location>
        <begin position="68"/>
        <end position="116"/>
    </location>
</feature>
<organism evidence="3 4">
    <name type="scientific">Thielaviopsis punctulata</name>
    <dbReference type="NCBI Taxonomy" id="72032"/>
    <lineage>
        <taxon>Eukaryota</taxon>
        <taxon>Fungi</taxon>
        <taxon>Dikarya</taxon>
        <taxon>Ascomycota</taxon>
        <taxon>Pezizomycotina</taxon>
        <taxon>Sordariomycetes</taxon>
        <taxon>Hypocreomycetidae</taxon>
        <taxon>Microascales</taxon>
        <taxon>Ceratocystidaceae</taxon>
        <taxon>Thielaviopsis</taxon>
    </lineage>
</organism>